<dbReference type="EMBL" id="PYEP01000003">
    <property type="protein sequence ID" value="PSN08341.1"/>
    <property type="molecule type" value="Genomic_DNA"/>
</dbReference>
<dbReference type="Gene3D" id="2.30.110.20">
    <property type="entry name" value="Hcp1-like"/>
    <property type="match status" value="1"/>
</dbReference>
<dbReference type="Proteomes" id="UP000240212">
    <property type="component" value="Unassembled WGS sequence"/>
</dbReference>
<name>A0A2P8VLA8_9ENTR</name>
<dbReference type="InterPro" id="IPR036624">
    <property type="entry name" value="Hcp1-lik_sf"/>
</dbReference>
<dbReference type="STRING" id="1388748.GCA_000463155_02799"/>
<dbReference type="OrthoDB" id="5674026at2"/>
<proteinExistence type="predicted"/>
<gene>
    <name evidence="1" type="ORF">C7G83_09230</name>
</gene>
<organism evidence="1 2">
    <name type="scientific">Siccibacter turicensis</name>
    <dbReference type="NCBI Taxonomy" id="357233"/>
    <lineage>
        <taxon>Bacteria</taxon>
        <taxon>Pseudomonadati</taxon>
        <taxon>Pseudomonadota</taxon>
        <taxon>Gammaproteobacteria</taxon>
        <taxon>Enterobacterales</taxon>
        <taxon>Enterobacteriaceae</taxon>
        <taxon>Siccibacter</taxon>
    </lineage>
</organism>
<evidence type="ECO:0000313" key="1">
    <source>
        <dbReference type="EMBL" id="PSN08341.1"/>
    </source>
</evidence>
<dbReference type="InterPro" id="IPR008514">
    <property type="entry name" value="T6SS_Hcp"/>
</dbReference>
<dbReference type="AlphaFoldDB" id="A0A2P8VLA8"/>
<keyword evidence="2" id="KW-1185">Reference proteome</keyword>
<reference evidence="1 2" key="1">
    <citation type="submission" date="2018-03" db="EMBL/GenBank/DDBJ databases">
        <title>Draft genome sequence of the first documented clinical Siccibacter turicensis isolate in Austria.</title>
        <authorList>
            <person name="Lepuschitz S."/>
            <person name="Pekard-Amenitsch S."/>
            <person name="Haunold R."/>
            <person name="Schill S."/>
            <person name="Mach R."/>
            <person name="Allerberger F."/>
            <person name="Ruppitsch W."/>
            <person name="Forsythe S.J."/>
        </authorList>
    </citation>
    <scope>NUCLEOTIDE SEQUENCE [LARGE SCALE GENOMIC DNA]</scope>
    <source>
        <strain evidence="1 2">6100069499-17</strain>
    </source>
</reference>
<comment type="caution">
    <text evidence="1">The sequence shown here is derived from an EMBL/GenBank/DDBJ whole genome shotgun (WGS) entry which is preliminary data.</text>
</comment>
<dbReference type="SUPFAM" id="SSF141452">
    <property type="entry name" value="Hcp1-like"/>
    <property type="match status" value="1"/>
</dbReference>
<dbReference type="InterPro" id="IPR052947">
    <property type="entry name" value="T6SS_Hcp1_domain"/>
</dbReference>
<dbReference type="Pfam" id="PF05638">
    <property type="entry name" value="T6SS_HCP"/>
    <property type="match status" value="1"/>
</dbReference>
<accession>A0A2P8VLA8</accession>
<dbReference type="PANTHER" id="PTHR34319">
    <property type="entry name" value="MAJOR EXPORTED PROTEIN"/>
    <property type="match status" value="1"/>
</dbReference>
<evidence type="ECO:0000313" key="2">
    <source>
        <dbReference type="Proteomes" id="UP000240212"/>
    </source>
</evidence>
<sequence>MANIIHLSVTGYQQGLLSAGCGTEKSIGNKWQRGHEDEIFIYEIANTVTSEDNLSFHPVTIRKPIDKATPLLLQALNDKEMLECCFHFYRTSAHGGNELYFKMKLTKARITEINYLYPNSVTHNDLQPQELISLRFATVTMEHTVAHTSAWASWKGE</sequence>
<protein>
    <submittedName>
        <fullName evidence="1">Type VI secretion system tube protein Hcp</fullName>
    </submittedName>
</protein>
<dbReference type="RefSeq" id="WP_106876991.1">
    <property type="nucleotide sequence ID" value="NZ_PYEP01000003.1"/>
</dbReference>
<dbReference type="PANTHER" id="PTHR34319:SF7">
    <property type="entry name" value="HNH ENDONUCLEASE DOMAIN-CONTAINING PROTEIN"/>
    <property type="match status" value="1"/>
</dbReference>
<dbReference type="NCBIfam" id="TIGR03344">
    <property type="entry name" value="VI_effect_Hcp1"/>
    <property type="match status" value="1"/>
</dbReference>